<dbReference type="PANTHER" id="PTHR12304">
    <property type="entry name" value="INOSINE-URIDINE PREFERRING NUCLEOSIDE HYDROLASE"/>
    <property type="match status" value="1"/>
</dbReference>
<feature type="domain" description="Inosine/uridine-preferring nucleoside hydrolase" evidence="4">
    <location>
        <begin position="4"/>
        <end position="308"/>
    </location>
</feature>
<organism evidence="5 6">
    <name type="scientific">Ogataea polymorpha</name>
    <dbReference type="NCBI Taxonomy" id="460523"/>
    <lineage>
        <taxon>Eukaryota</taxon>
        <taxon>Fungi</taxon>
        <taxon>Dikarya</taxon>
        <taxon>Ascomycota</taxon>
        <taxon>Saccharomycotina</taxon>
        <taxon>Pichiomycetes</taxon>
        <taxon>Pichiales</taxon>
        <taxon>Pichiaceae</taxon>
        <taxon>Ogataea</taxon>
    </lineage>
</organism>
<dbReference type="EMBL" id="JAEUBD010000146">
    <property type="protein sequence ID" value="KAH3676570.1"/>
    <property type="molecule type" value="Genomic_DNA"/>
</dbReference>
<evidence type="ECO:0000313" key="6">
    <source>
        <dbReference type="Proteomes" id="UP000788993"/>
    </source>
</evidence>
<evidence type="ECO:0000256" key="1">
    <source>
        <dbReference type="ARBA" id="ARBA00009176"/>
    </source>
</evidence>
<dbReference type="InterPro" id="IPR001910">
    <property type="entry name" value="Inosine/uridine_hydrolase_dom"/>
</dbReference>
<evidence type="ECO:0000256" key="3">
    <source>
        <dbReference type="ARBA" id="ARBA00023295"/>
    </source>
</evidence>
<keyword evidence="3" id="KW-0326">Glycosidase</keyword>
<dbReference type="Pfam" id="PF01156">
    <property type="entry name" value="IU_nuc_hydro"/>
    <property type="match status" value="1"/>
</dbReference>
<dbReference type="Gene3D" id="3.90.245.10">
    <property type="entry name" value="Ribonucleoside hydrolase-like"/>
    <property type="match status" value="1"/>
</dbReference>
<dbReference type="GO" id="GO:0045437">
    <property type="term" value="F:uridine nucleosidase activity"/>
    <property type="evidence" value="ECO:0007669"/>
    <property type="project" value="UniProtKB-ARBA"/>
</dbReference>
<comment type="similarity">
    <text evidence="1">Belongs to the IUNH family.</text>
</comment>
<evidence type="ECO:0000259" key="4">
    <source>
        <dbReference type="Pfam" id="PF01156"/>
    </source>
</evidence>
<gene>
    <name evidence="5" type="ORF">OGATHE_001059</name>
</gene>
<dbReference type="Proteomes" id="UP000788993">
    <property type="component" value="Unassembled WGS sequence"/>
</dbReference>
<dbReference type="InterPro" id="IPR036452">
    <property type="entry name" value="Ribo_hydro-like"/>
</dbReference>
<dbReference type="InterPro" id="IPR015910">
    <property type="entry name" value="I/U_nuclsd_hydro_CS"/>
</dbReference>
<keyword evidence="2" id="KW-0378">Hydrolase</keyword>
<name>A0A9P8PRX9_9ASCO</name>
<dbReference type="GO" id="GO:0008477">
    <property type="term" value="F:purine nucleosidase activity"/>
    <property type="evidence" value="ECO:0007669"/>
    <property type="project" value="TreeGrafter"/>
</dbReference>
<dbReference type="PROSITE" id="PS01247">
    <property type="entry name" value="IUNH"/>
    <property type="match status" value="1"/>
</dbReference>
<evidence type="ECO:0000313" key="5">
    <source>
        <dbReference type="EMBL" id="KAH3676570.1"/>
    </source>
</evidence>
<evidence type="ECO:0000256" key="2">
    <source>
        <dbReference type="ARBA" id="ARBA00022801"/>
    </source>
</evidence>
<proteinExistence type="inferred from homology"/>
<dbReference type="GO" id="GO:0005829">
    <property type="term" value="C:cytosol"/>
    <property type="evidence" value="ECO:0007669"/>
    <property type="project" value="TreeGrafter"/>
</dbReference>
<dbReference type="SUPFAM" id="SSF53590">
    <property type="entry name" value="Nucleoside hydrolase"/>
    <property type="match status" value="1"/>
</dbReference>
<accession>A0A9P8PRX9</accession>
<dbReference type="PANTHER" id="PTHR12304:SF4">
    <property type="entry name" value="URIDINE NUCLEOSIDASE"/>
    <property type="match status" value="1"/>
</dbReference>
<dbReference type="InterPro" id="IPR023186">
    <property type="entry name" value="IUNH"/>
</dbReference>
<comment type="caution">
    <text evidence="5">The sequence shown here is derived from an EMBL/GenBank/DDBJ whole genome shotgun (WGS) entry which is preliminary data.</text>
</comment>
<keyword evidence="6" id="KW-1185">Reference proteome</keyword>
<dbReference type="GO" id="GO:0006152">
    <property type="term" value="P:purine nucleoside catabolic process"/>
    <property type="evidence" value="ECO:0007669"/>
    <property type="project" value="TreeGrafter"/>
</dbReference>
<reference evidence="5" key="2">
    <citation type="submission" date="2021-01" db="EMBL/GenBank/DDBJ databases">
        <authorList>
            <person name="Schikora-Tamarit M.A."/>
        </authorList>
    </citation>
    <scope>NUCLEOTIDE SEQUENCE</scope>
    <source>
        <strain evidence="5">NCAIM Y.01608</strain>
    </source>
</reference>
<sequence length="324" mass="36144">MIPLWIDCDPGQDDVVAITLGAHNAHFDLVGVSTVHGNASIENVTMNALKFLTVIKREDVPVFPGAARPLDRDPEYCPEVHGPTGLNGSDKLPVPKIAARQPEEFFPYLKNLIETRPGELALAAIGPLTNICLFFKKYPELRSKIRCLSIMGGGLVKFNKNGCSEFNVYCDPKAAKSVLSDPVLSERMILAPLDLTSTIRASFEIRQRIQGNPATATEFRKMMYDLVQYFYHMVKARQGEGYVGPSVHDPVAIAAILQYCGAEDVGYKWKTGHLDVHLGGDEDGKLEFTEADHGVKVLYDVNREVFWNVLLKAYDRVDEKYREK</sequence>
<protein>
    <recommendedName>
        <fullName evidence="4">Inosine/uridine-preferring nucleoside hydrolase domain-containing protein</fullName>
    </recommendedName>
</protein>
<dbReference type="AlphaFoldDB" id="A0A9P8PRX9"/>
<reference evidence="5" key="1">
    <citation type="journal article" date="2021" name="Open Biol.">
        <title>Shared evolutionary footprints suggest mitochondrial oxidative damage underlies multiple complex I losses in fungi.</title>
        <authorList>
            <person name="Schikora-Tamarit M.A."/>
            <person name="Marcet-Houben M."/>
            <person name="Nosek J."/>
            <person name="Gabaldon T."/>
        </authorList>
    </citation>
    <scope>NUCLEOTIDE SEQUENCE</scope>
    <source>
        <strain evidence="5">NCAIM Y.01608</strain>
    </source>
</reference>